<feature type="transmembrane region" description="Helical" evidence="2">
    <location>
        <begin position="6"/>
        <end position="23"/>
    </location>
</feature>
<name>A0ABX2T0I6_9BACL</name>
<organism evidence="3 4">
    <name type="scientific">Gemelliphila palaticanis</name>
    <dbReference type="NCBI Taxonomy" id="81950"/>
    <lineage>
        <taxon>Bacteria</taxon>
        <taxon>Bacillati</taxon>
        <taxon>Bacillota</taxon>
        <taxon>Bacilli</taxon>
        <taxon>Bacillales</taxon>
        <taxon>Gemellaceae</taxon>
        <taxon>Gemelliphila</taxon>
    </lineage>
</organism>
<reference evidence="3 4" key="1">
    <citation type="submission" date="2020-07" db="EMBL/GenBank/DDBJ databases">
        <title>MOT database genomes.</title>
        <authorList>
            <person name="Joseph S."/>
            <person name="Aduse-Opoku J."/>
            <person name="Hashim A."/>
            <person name="Wade W."/>
            <person name="Curtis M."/>
        </authorList>
    </citation>
    <scope>NUCLEOTIDE SEQUENCE [LARGE SCALE GENOMIC DNA]</scope>
    <source>
        <strain evidence="3 4">CIP 106318</strain>
    </source>
</reference>
<evidence type="ECO:0000313" key="3">
    <source>
        <dbReference type="EMBL" id="NYS47686.1"/>
    </source>
</evidence>
<evidence type="ECO:0000313" key="4">
    <source>
        <dbReference type="Proteomes" id="UP000531840"/>
    </source>
</evidence>
<keyword evidence="2" id="KW-0812">Transmembrane</keyword>
<evidence type="ECO:0000256" key="2">
    <source>
        <dbReference type="SAM" id="Phobius"/>
    </source>
</evidence>
<feature type="coiled-coil region" evidence="1">
    <location>
        <begin position="27"/>
        <end position="57"/>
    </location>
</feature>
<proteinExistence type="predicted"/>
<gene>
    <name evidence="3" type="ORF">HZY85_05705</name>
</gene>
<dbReference type="Proteomes" id="UP000531840">
    <property type="component" value="Unassembled WGS sequence"/>
</dbReference>
<sequence>MGIWLTFGIGVLTCTLTAINIFIQNKHNNKNRKKIILEKEIDQLKDLRNDISELCSIIISIKNLTEHSKLEDISKQDIQFLEKDFLKILILASLKINKDYKSGDDLDSYLNKLIDSYGRYFLALKDKKFNKKDKKFSNFKYFNIEITTLRGKFISYYTDLTHYFNENI</sequence>
<dbReference type="EMBL" id="JACBYF010000010">
    <property type="protein sequence ID" value="NYS47686.1"/>
    <property type="molecule type" value="Genomic_DNA"/>
</dbReference>
<evidence type="ECO:0000256" key="1">
    <source>
        <dbReference type="SAM" id="Coils"/>
    </source>
</evidence>
<keyword evidence="4" id="KW-1185">Reference proteome</keyword>
<protein>
    <submittedName>
        <fullName evidence="3">Uncharacterized protein</fullName>
    </submittedName>
</protein>
<keyword evidence="2" id="KW-1133">Transmembrane helix</keyword>
<accession>A0ABX2T0I6</accession>
<dbReference type="RefSeq" id="WP_179941474.1">
    <property type="nucleotide sequence ID" value="NZ_JACBYF010000010.1"/>
</dbReference>
<keyword evidence="1" id="KW-0175">Coiled coil</keyword>
<keyword evidence="2" id="KW-0472">Membrane</keyword>
<comment type="caution">
    <text evidence="3">The sequence shown here is derived from an EMBL/GenBank/DDBJ whole genome shotgun (WGS) entry which is preliminary data.</text>
</comment>